<dbReference type="EMBL" id="QFZU02000017">
    <property type="protein sequence ID" value="RGA06367.1"/>
    <property type="molecule type" value="Genomic_DNA"/>
</dbReference>
<gene>
    <name evidence="1" type="ORF">DI270_003760</name>
</gene>
<protein>
    <submittedName>
        <fullName evidence="1">Uncharacterized protein</fullName>
    </submittedName>
</protein>
<sequence>MAKVLKEADPADRNDLYMRMGLHLAYDPLERVVAGEARPNMYQSRPHDAAIRIPGTERAQHAIGTGEG</sequence>
<reference evidence="1 2" key="1">
    <citation type="submission" date="2018-08" db="EMBL/GenBank/DDBJ databases">
        <title>Microbispora. triticiradicis sp. nov., a novel actinomycete isolated from the root of wheat (Triticum aestivum L.)).</title>
        <authorList>
            <person name="Han C."/>
        </authorList>
    </citation>
    <scope>NUCLEOTIDE SEQUENCE [LARGE SCALE GENOMIC DNA]</scope>
    <source>
        <strain evidence="1 2">NEAU-HRDPA2-9</strain>
    </source>
</reference>
<organism evidence="1 2">
    <name type="scientific">Microbispora triticiradicis</name>
    <dbReference type="NCBI Taxonomy" id="2200763"/>
    <lineage>
        <taxon>Bacteria</taxon>
        <taxon>Bacillati</taxon>
        <taxon>Actinomycetota</taxon>
        <taxon>Actinomycetes</taxon>
        <taxon>Streptosporangiales</taxon>
        <taxon>Streptosporangiaceae</taxon>
        <taxon>Microbispora</taxon>
    </lineage>
</organism>
<evidence type="ECO:0000313" key="1">
    <source>
        <dbReference type="EMBL" id="RGA06367.1"/>
    </source>
</evidence>
<accession>A0ABX9LQV8</accession>
<dbReference type="RefSeq" id="WP_111697848.1">
    <property type="nucleotide sequence ID" value="NZ_QFZU02000017.1"/>
</dbReference>
<dbReference type="Proteomes" id="UP000262538">
    <property type="component" value="Unassembled WGS sequence"/>
</dbReference>
<name>A0ABX9LQV8_9ACTN</name>
<keyword evidence="2" id="KW-1185">Reference proteome</keyword>
<proteinExistence type="predicted"/>
<comment type="caution">
    <text evidence="1">The sequence shown here is derived from an EMBL/GenBank/DDBJ whole genome shotgun (WGS) entry which is preliminary data.</text>
</comment>
<evidence type="ECO:0000313" key="2">
    <source>
        <dbReference type="Proteomes" id="UP000262538"/>
    </source>
</evidence>